<protein>
    <submittedName>
        <fullName evidence="5">Helicase domain protein</fullName>
    </submittedName>
</protein>
<dbReference type="SUPFAM" id="SSF56024">
    <property type="entry name" value="Phospholipase D/nuclease"/>
    <property type="match status" value="1"/>
</dbReference>
<evidence type="ECO:0000259" key="3">
    <source>
        <dbReference type="PROSITE" id="PS51192"/>
    </source>
</evidence>
<evidence type="ECO:0000259" key="4">
    <source>
        <dbReference type="PROSITE" id="PS51194"/>
    </source>
</evidence>
<dbReference type="PANTHER" id="PTHR45766">
    <property type="entry name" value="DNA ANNEALING HELICASE AND ENDONUCLEASE ZRANB3 FAMILY MEMBER"/>
    <property type="match status" value="1"/>
</dbReference>
<dbReference type="GO" id="GO:0005524">
    <property type="term" value="F:ATP binding"/>
    <property type="evidence" value="ECO:0007669"/>
    <property type="project" value="InterPro"/>
</dbReference>
<accession>E6QVC3</accession>
<dbReference type="EMBL" id="CABR01000127">
    <property type="protein sequence ID" value="CBI11196.1"/>
    <property type="molecule type" value="Genomic_DNA"/>
</dbReference>
<feature type="compositionally biased region" description="Low complexity" evidence="2">
    <location>
        <begin position="11"/>
        <end position="21"/>
    </location>
</feature>
<proteinExistence type="predicted"/>
<dbReference type="PANTHER" id="PTHR45766:SF6">
    <property type="entry name" value="SWI_SNF-RELATED MATRIX-ASSOCIATED ACTIN-DEPENDENT REGULATOR OF CHROMATIN SUBFAMILY A-LIKE PROTEIN 1"/>
    <property type="match status" value="1"/>
</dbReference>
<dbReference type="GO" id="GO:0004386">
    <property type="term" value="F:helicase activity"/>
    <property type="evidence" value="ECO:0007669"/>
    <property type="project" value="UniProtKB-KW"/>
</dbReference>
<evidence type="ECO:0000313" key="5">
    <source>
        <dbReference type="EMBL" id="CBI11196.1"/>
    </source>
</evidence>
<feature type="region of interest" description="Disordered" evidence="2">
    <location>
        <begin position="895"/>
        <end position="915"/>
    </location>
</feature>
<dbReference type="PROSITE" id="PS51194">
    <property type="entry name" value="HELICASE_CTER"/>
    <property type="match status" value="1"/>
</dbReference>
<gene>
    <name evidence="5" type="ORF">CARN7_2009</name>
</gene>
<dbReference type="CDD" id="cd09178">
    <property type="entry name" value="PLDc_N_Snf2_like"/>
    <property type="match status" value="1"/>
</dbReference>
<dbReference type="InterPro" id="IPR025202">
    <property type="entry name" value="PLD-like_dom"/>
</dbReference>
<name>E6QVC3_9ZZZZ</name>
<keyword evidence="5" id="KW-0347">Helicase</keyword>
<dbReference type="Gene3D" id="3.30.870.10">
    <property type="entry name" value="Endonuclease Chain A"/>
    <property type="match status" value="1"/>
</dbReference>
<feature type="region of interest" description="Disordered" evidence="2">
    <location>
        <begin position="1079"/>
        <end position="1101"/>
    </location>
</feature>
<dbReference type="InterPro" id="IPR000330">
    <property type="entry name" value="SNF2_N"/>
</dbReference>
<dbReference type="InterPro" id="IPR027417">
    <property type="entry name" value="P-loop_NTPase"/>
</dbReference>
<dbReference type="Pfam" id="PF13091">
    <property type="entry name" value="PLDc_2"/>
    <property type="match status" value="1"/>
</dbReference>
<sequence>MSQLSDDHNQPPLVSVPSPVAPKKFLTNQGDNTLSKRLEKILPQTHDFDCLVGYFFISGFFRLYPALEPVKNIRILIGLRNEQVIHGLIQIARDLPDENPPSTAEVKNTFGGILRKELVEAQDSPAIEAGIRKFIDWIRSGKLEVKLYREQNIHAKIYIMTPEHATPDVHHGYVITGSSNLSHSGLEGNLEFNVLLNEPEEHDYALHRFNELWTDAVDVKDVHDTIINTVEKESPFAFFTPHELYLKFLAEYFRNYLGDRSKLSMGMLPQTFKKLQYQEDAVFTAQQMLKSYGGVFIADVVGLGKTYMSALLALQLDGRCLVIAPPSLLDENSPGSWPSVFRDFGIPGHKCVSIGKLEDVLEQDIENYKYVFIDESHRFKGDSTLRYELLTRICQNKGVILVSATPYNNTVDDIYSQLKLFQPPRNSTIPGLHNLEVFFDTLRKRLKGLHRLDNAEEYIAAVGQNALDLRNRVLKYVMVRRTRSEIEKFYGDDLKKQNIWFPQINDPVPLLYQLNKTESDVFMSTLVRITSADFHWARYQALNPDYYTGPTEDRAVQGQRNLAKFMKILLVKRLESSFHAFRKTLDRFINTHELVLQAFDDGFVYTSQKYSHKVLEFMEDGDDAAIEALIQAEKVEKFSAAEFTPVFRQHVESDLNTLRAIKQSWSGIKRDPKWIEFERELTSQPGFNAGKLIIFSEFADTARYLADRIKKEVEPKTMLFSAASSPEQRRDVIANFDANSKGRNDYRILVTTDILAEGVNLHRSATVINYDIPWNPSRMMQRVGRVNRVGTKFKTIFTYNFFPTDEGNDEIALTESAKSKIHAFIKLLGNDARLLTGDEEITSHSLFDQINTKKAAEGDEAESRSELKYLRQILDVKEKQPELFKRILALPRKARSTRLHAPEPASADKPDAAPMPDRPAVITYFRQDRLDKFFRAHAHAGFAEELDFFTTAETLETTSSEERQTIPPEQFYPLLDKNKAGFQYATTPSIESIMPATAAGSGNEAIILKRMRAKDFRNCDVFKPEDKKFRIQVEQIISDGRVGKHTLRKIKEAFDETADPFEMLTILRKEIANQYLLGTPHKTDKNTSSPPREVILSSYLP</sequence>
<dbReference type="PROSITE" id="PS51192">
    <property type="entry name" value="HELICASE_ATP_BIND_1"/>
    <property type="match status" value="1"/>
</dbReference>
<reference evidence="5" key="1">
    <citation type="submission" date="2009-10" db="EMBL/GenBank/DDBJ databases">
        <title>Diversity of trophic interactions inside an arsenic-rich microbial ecosystem.</title>
        <authorList>
            <person name="Bertin P.N."/>
            <person name="Heinrich-Salmeron A."/>
            <person name="Pelletier E."/>
            <person name="Goulhen-Chollet F."/>
            <person name="Arsene-Ploetze F."/>
            <person name="Gallien S."/>
            <person name="Calteau A."/>
            <person name="Vallenet D."/>
            <person name="Casiot C."/>
            <person name="Chane-Woon-Ming B."/>
            <person name="Giloteaux L."/>
            <person name="Barakat M."/>
            <person name="Bonnefoy V."/>
            <person name="Bruneel O."/>
            <person name="Chandler M."/>
            <person name="Cleiss J."/>
            <person name="Duran R."/>
            <person name="Elbaz-Poulichet F."/>
            <person name="Fonknechten N."/>
            <person name="Lauga B."/>
            <person name="Mornico D."/>
            <person name="Ortet P."/>
            <person name="Schaeffer C."/>
            <person name="Siguier P."/>
            <person name="Alexander Thil Smith A."/>
            <person name="Van Dorsselaer A."/>
            <person name="Weissenbach J."/>
            <person name="Medigue C."/>
            <person name="Le Paslier D."/>
        </authorList>
    </citation>
    <scope>NUCLEOTIDE SEQUENCE</scope>
</reference>
<dbReference type="InterPro" id="IPR014001">
    <property type="entry name" value="Helicase_ATP-bd"/>
</dbReference>
<dbReference type="SMART" id="SM00487">
    <property type="entry name" value="DEXDc"/>
    <property type="match status" value="1"/>
</dbReference>
<feature type="domain" description="Helicase C-terminal" evidence="4">
    <location>
        <begin position="676"/>
        <end position="832"/>
    </location>
</feature>
<comment type="caution">
    <text evidence="5">The sequence shown here is derived from an EMBL/GenBank/DDBJ whole genome shotgun (WGS) entry which is preliminary data.</text>
</comment>
<dbReference type="AlphaFoldDB" id="E6QVC3"/>
<keyword evidence="1" id="KW-0378">Hydrolase</keyword>
<organism evidence="5">
    <name type="scientific">mine drainage metagenome</name>
    <dbReference type="NCBI Taxonomy" id="410659"/>
    <lineage>
        <taxon>unclassified sequences</taxon>
        <taxon>metagenomes</taxon>
        <taxon>ecological metagenomes</taxon>
    </lineage>
</organism>
<dbReference type="SMART" id="SM00490">
    <property type="entry name" value="HELICc"/>
    <property type="match status" value="1"/>
</dbReference>
<keyword evidence="5" id="KW-0547">Nucleotide-binding</keyword>
<dbReference type="GO" id="GO:0016787">
    <property type="term" value="F:hydrolase activity"/>
    <property type="evidence" value="ECO:0007669"/>
    <property type="project" value="UniProtKB-KW"/>
</dbReference>
<dbReference type="InterPro" id="IPR001650">
    <property type="entry name" value="Helicase_C-like"/>
</dbReference>
<feature type="domain" description="Helicase ATP-binding" evidence="3">
    <location>
        <begin position="286"/>
        <end position="424"/>
    </location>
</feature>
<keyword evidence="5" id="KW-0067">ATP-binding</keyword>
<dbReference type="Pfam" id="PF00271">
    <property type="entry name" value="Helicase_C"/>
    <property type="match status" value="1"/>
</dbReference>
<dbReference type="Pfam" id="PF00176">
    <property type="entry name" value="SNF2-rel_dom"/>
    <property type="match status" value="1"/>
</dbReference>
<dbReference type="CDD" id="cd18793">
    <property type="entry name" value="SF2_C_SNF"/>
    <property type="match status" value="1"/>
</dbReference>
<dbReference type="Gene3D" id="3.40.50.300">
    <property type="entry name" value="P-loop containing nucleotide triphosphate hydrolases"/>
    <property type="match status" value="2"/>
</dbReference>
<evidence type="ECO:0000256" key="1">
    <source>
        <dbReference type="ARBA" id="ARBA00022801"/>
    </source>
</evidence>
<dbReference type="SUPFAM" id="SSF52540">
    <property type="entry name" value="P-loop containing nucleoside triphosphate hydrolases"/>
    <property type="match status" value="1"/>
</dbReference>
<dbReference type="InterPro" id="IPR049730">
    <property type="entry name" value="SNF2/RAD54-like_C"/>
</dbReference>
<evidence type="ECO:0000256" key="2">
    <source>
        <dbReference type="SAM" id="MobiDB-lite"/>
    </source>
</evidence>
<feature type="region of interest" description="Disordered" evidence="2">
    <location>
        <begin position="1"/>
        <end position="21"/>
    </location>
</feature>